<dbReference type="NCBIfam" id="TIGR00237">
    <property type="entry name" value="xseA"/>
    <property type="match status" value="1"/>
</dbReference>
<evidence type="ECO:0000259" key="8">
    <source>
        <dbReference type="Pfam" id="PF13742"/>
    </source>
</evidence>
<proteinExistence type="inferred from homology"/>
<name>A0A1Y4LA77_9FIRM</name>
<dbReference type="GO" id="GO:0006308">
    <property type="term" value="P:DNA catabolic process"/>
    <property type="evidence" value="ECO:0007669"/>
    <property type="project" value="UniProtKB-UniRule"/>
</dbReference>
<evidence type="ECO:0000313" key="9">
    <source>
        <dbReference type="EMBL" id="OUP53634.1"/>
    </source>
</evidence>
<evidence type="ECO:0000256" key="6">
    <source>
        <dbReference type="RuleBase" id="RU004355"/>
    </source>
</evidence>
<keyword evidence="2 5" id="KW-0540">Nuclease</keyword>
<comment type="catalytic activity">
    <reaction evidence="5 6">
        <text>Exonucleolytic cleavage in either 5'- to 3'- or 3'- to 5'-direction to yield nucleoside 5'-phosphates.</text>
        <dbReference type="EC" id="3.1.11.6"/>
    </reaction>
</comment>
<dbReference type="Proteomes" id="UP000195897">
    <property type="component" value="Unassembled WGS sequence"/>
</dbReference>
<dbReference type="HAMAP" id="MF_00378">
    <property type="entry name" value="Exonuc_7_L"/>
    <property type="match status" value="1"/>
</dbReference>
<dbReference type="GO" id="GO:0003676">
    <property type="term" value="F:nucleic acid binding"/>
    <property type="evidence" value="ECO:0007669"/>
    <property type="project" value="InterPro"/>
</dbReference>
<keyword evidence="1 5" id="KW-0963">Cytoplasm</keyword>
<dbReference type="AlphaFoldDB" id="A0A1Y4LA77"/>
<dbReference type="PANTHER" id="PTHR30008:SF0">
    <property type="entry name" value="EXODEOXYRIBONUCLEASE 7 LARGE SUBUNIT"/>
    <property type="match status" value="1"/>
</dbReference>
<dbReference type="Pfam" id="PF02601">
    <property type="entry name" value="Exonuc_VII_L"/>
    <property type="match status" value="1"/>
</dbReference>
<comment type="similarity">
    <text evidence="5 6">Belongs to the XseA family.</text>
</comment>
<dbReference type="GO" id="GO:0005737">
    <property type="term" value="C:cytoplasm"/>
    <property type="evidence" value="ECO:0007669"/>
    <property type="project" value="UniProtKB-SubCell"/>
</dbReference>
<dbReference type="EC" id="3.1.11.6" evidence="5"/>
<evidence type="ECO:0000313" key="10">
    <source>
        <dbReference type="Proteomes" id="UP000195897"/>
    </source>
</evidence>
<feature type="domain" description="Exonuclease VII large subunit C-terminal" evidence="7">
    <location>
        <begin position="121"/>
        <end position="413"/>
    </location>
</feature>
<dbReference type="PANTHER" id="PTHR30008">
    <property type="entry name" value="EXODEOXYRIBONUCLEASE 7 LARGE SUBUNIT"/>
    <property type="match status" value="1"/>
</dbReference>
<dbReference type="EMBL" id="NFKK01000003">
    <property type="protein sequence ID" value="OUP53634.1"/>
    <property type="molecule type" value="Genomic_DNA"/>
</dbReference>
<gene>
    <name evidence="5" type="primary">xseA</name>
    <name evidence="9" type="ORF">B5F17_03345</name>
</gene>
<dbReference type="GO" id="GO:0009318">
    <property type="term" value="C:exodeoxyribonuclease VII complex"/>
    <property type="evidence" value="ECO:0007669"/>
    <property type="project" value="UniProtKB-UniRule"/>
</dbReference>
<comment type="subunit">
    <text evidence="5">Heterooligomer composed of large and small subunits.</text>
</comment>
<reference evidence="10" key="1">
    <citation type="submission" date="2017-04" db="EMBL/GenBank/DDBJ databases">
        <title>Function of individual gut microbiota members based on whole genome sequencing of pure cultures obtained from chicken caecum.</title>
        <authorList>
            <person name="Medvecky M."/>
            <person name="Cejkova D."/>
            <person name="Polansky O."/>
            <person name="Karasova D."/>
            <person name="Kubasova T."/>
            <person name="Cizek A."/>
            <person name="Rychlik I."/>
        </authorList>
    </citation>
    <scope>NUCLEOTIDE SEQUENCE [LARGE SCALE GENOMIC DNA]</scope>
    <source>
        <strain evidence="10">An180</strain>
    </source>
</reference>
<comment type="subcellular location">
    <subcellularLocation>
        <location evidence="5 6">Cytoplasm</location>
    </subcellularLocation>
</comment>
<evidence type="ECO:0000256" key="3">
    <source>
        <dbReference type="ARBA" id="ARBA00022801"/>
    </source>
</evidence>
<dbReference type="InterPro" id="IPR025824">
    <property type="entry name" value="OB-fold_nuc-bd_dom"/>
</dbReference>
<evidence type="ECO:0000256" key="4">
    <source>
        <dbReference type="ARBA" id="ARBA00022839"/>
    </source>
</evidence>
<dbReference type="InterPro" id="IPR020579">
    <property type="entry name" value="Exonuc_VII_lsu_C"/>
</dbReference>
<evidence type="ECO:0000256" key="5">
    <source>
        <dbReference type="HAMAP-Rule" id="MF_00378"/>
    </source>
</evidence>
<accession>A0A1Y4LA77</accession>
<comment type="caution">
    <text evidence="9">The sequence shown here is derived from an EMBL/GenBank/DDBJ whole genome shotgun (WGS) entry which is preliminary data.</text>
</comment>
<comment type="function">
    <text evidence="5">Bidirectionally degrades single-stranded DNA into large acid-insoluble oligonucleotides, which are then degraded further into small acid-soluble oligonucleotides.</text>
</comment>
<dbReference type="GO" id="GO:0008855">
    <property type="term" value="F:exodeoxyribonuclease VII activity"/>
    <property type="evidence" value="ECO:0007669"/>
    <property type="project" value="UniProtKB-UniRule"/>
</dbReference>
<dbReference type="InterPro" id="IPR003753">
    <property type="entry name" value="Exonuc_VII_L"/>
</dbReference>
<dbReference type="CDD" id="cd04489">
    <property type="entry name" value="ExoVII_LU_OBF"/>
    <property type="match status" value="1"/>
</dbReference>
<keyword evidence="3 5" id="KW-0378">Hydrolase</keyword>
<protein>
    <recommendedName>
        <fullName evidence="5">Exodeoxyribonuclease 7 large subunit</fullName>
        <ecNumber evidence="5">3.1.11.6</ecNumber>
    </recommendedName>
    <alternativeName>
        <fullName evidence="5">Exodeoxyribonuclease VII large subunit</fullName>
        <shortName evidence="5">Exonuclease VII large subunit</shortName>
    </alternativeName>
</protein>
<dbReference type="Pfam" id="PF13742">
    <property type="entry name" value="tRNA_anti_2"/>
    <property type="match status" value="1"/>
</dbReference>
<feature type="domain" description="OB-fold nucleic acid binding" evidence="8">
    <location>
        <begin position="3"/>
        <end position="96"/>
    </location>
</feature>
<evidence type="ECO:0000256" key="2">
    <source>
        <dbReference type="ARBA" id="ARBA00022722"/>
    </source>
</evidence>
<evidence type="ECO:0000259" key="7">
    <source>
        <dbReference type="Pfam" id="PF02601"/>
    </source>
</evidence>
<sequence length="422" mass="46919">MIYTVTQLNQQIKGMLESNPSFRNIFVQGEISNYKQHTSGHHYMTLKDADGAISAVLFRADAARLRFRLMNGMKVIARGRVSSFPKTGQVQLYLADLMPDGTGALHLAFEQLKSKLYAEGLFDPSHKQEIPRMPRTIALVTSPTGAAVRDMIRILGRRYPLAEVQLWPVLVQGENAAADIAKTIARVNAHGQADVMIVGRGGGSLEDLWAFNEEIVARAIYNSKIPVISAVGHEPDVTIADFVADLRAPTPSGAAELAVPDRGELSILIDREQERLMTALENRLNGLANRLQAQEDRLARCTPAQYVAERRRRTEELIERMRLAQLRKIDSLKTDFSYHEKKLRDMPSVLLERRRGKLQSLSGQLDALSPLRVLARGFSVVTDAQNKIITDSADLQTDDAVTLRFAQGTAKAQITSVQKSRK</sequence>
<organism evidence="9 10">
    <name type="scientific">Butyricicoccus pullicaecorum</name>
    <dbReference type="NCBI Taxonomy" id="501571"/>
    <lineage>
        <taxon>Bacteria</taxon>
        <taxon>Bacillati</taxon>
        <taxon>Bacillota</taxon>
        <taxon>Clostridia</taxon>
        <taxon>Eubacteriales</taxon>
        <taxon>Butyricicoccaceae</taxon>
        <taxon>Butyricicoccus</taxon>
    </lineage>
</organism>
<dbReference type="RefSeq" id="WP_087370798.1">
    <property type="nucleotide sequence ID" value="NZ_NFKK01000003.1"/>
</dbReference>
<evidence type="ECO:0000256" key="1">
    <source>
        <dbReference type="ARBA" id="ARBA00022490"/>
    </source>
</evidence>
<keyword evidence="4 5" id="KW-0269">Exonuclease</keyword>